<dbReference type="Pfam" id="PF19047">
    <property type="entry name" value="HOOK_N"/>
    <property type="match status" value="1"/>
</dbReference>
<dbReference type="GO" id="GO:0008017">
    <property type="term" value="F:microtubule binding"/>
    <property type="evidence" value="ECO:0007669"/>
    <property type="project" value="TreeGrafter"/>
</dbReference>
<dbReference type="Proteomes" id="UP000078559">
    <property type="component" value="Chromosome 3"/>
</dbReference>
<feature type="coiled-coil region" evidence="4">
    <location>
        <begin position="648"/>
        <end position="696"/>
    </location>
</feature>
<proteinExistence type="predicted"/>
<evidence type="ECO:0000259" key="5">
    <source>
        <dbReference type="Pfam" id="PF19047"/>
    </source>
</evidence>
<sequence>MPFSPAAQVALLKWVNNFPVDGHEPAESMGDLADGIILSQMLRDLDPTYDTSELDKNVGSSKWLTQKRNLQSVYKGLFKYMRQEAPECVPLIQVADFRAIAENPDAEGLTQLVAVFLATAVMNSNEDVRTKAISKVQGPLNPAEQNEIRRILEQKQIEMMELTAKAEEEGAADRDPDLENEEERLRLEANLEKKVRELDTAMKRYADLNTRHSHLQESHDEIKAKLAEVETELAEIRKLHGADESQKVQALQRKIDEQAALIAGQEEEIDNYQTKQRHMEVELERFKASSQEGQDYKDKYDELHHQMQELERKANAADRYKQKLATQRNLEQEVATLQYELESRRELDTQLKKAMFERDRLHMTEKEMLAAMTQIEQSLNDERDRKDQYRQLYEELKAEFAQLDHQNNVNEKYIEDMKEQLGAVGEVPRAPSPGSETGGLNSLEHELQQTTNDLSKVKLLEAEVEVLRHGAATVTQTDDLRRELERVKAERDVAVKNYESVFEKHGIAQEQIEALIKNMTGEGHVAFSNLRNQYSQASKELAELKVQNRKLEEVAKDKDRDMLAMKTDLDAVGQDRLDALDRLKQSDQLIAASLRSELEALRSKYNSLEIENNMHKSQLLDALVAKEKLSKERELEGHSAVAPEGVDQAAYDEKLKDYRSKAEKLRDRVILQKEQLEKADQERYDLQKRIKALESGSALAAQKAAHEHIINNLKRENAMISTAWYDLTSRLQSNHVVLQRKDQPKSWLNKQRQMVNEHPSRKPTITPRVLGRGRHLEAVPVHGTAPLGQRLRAWRTGRRFLDNDSWLARKVREVMVNVIVGGGRGLGGGGDGWEEKGAEQQQRNVFYDTMGEVCVGCGEG</sequence>
<dbReference type="InterPro" id="IPR036872">
    <property type="entry name" value="CH_dom_sf"/>
</dbReference>
<comment type="subcellular location">
    <subcellularLocation>
        <location evidence="1">Cytoplasm</location>
    </subcellularLocation>
</comment>
<evidence type="ECO:0000313" key="7">
    <source>
        <dbReference type="Proteomes" id="UP000078559"/>
    </source>
</evidence>
<evidence type="ECO:0000256" key="2">
    <source>
        <dbReference type="ARBA" id="ARBA00022490"/>
    </source>
</evidence>
<dbReference type="PANTHER" id="PTHR18947:SF28">
    <property type="entry name" value="GIRDIN, ISOFORM A"/>
    <property type="match status" value="1"/>
</dbReference>
<dbReference type="GO" id="GO:0051959">
    <property type="term" value="F:dynein light intermediate chain binding"/>
    <property type="evidence" value="ECO:0007669"/>
    <property type="project" value="TreeGrafter"/>
</dbReference>
<dbReference type="GO" id="GO:0005815">
    <property type="term" value="C:microtubule organizing center"/>
    <property type="evidence" value="ECO:0007669"/>
    <property type="project" value="TreeGrafter"/>
</dbReference>
<dbReference type="PANTHER" id="PTHR18947">
    <property type="entry name" value="HOOK PROTEINS"/>
    <property type="match status" value="1"/>
</dbReference>
<dbReference type="SUPFAM" id="SSF116907">
    <property type="entry name" value="Hook domain"/>
    <property type="match status" value="1"/>
</dbReference>
<dbReference type="SMR" id="A0A194VTJ5"/>
<keyword evidence="3 4" id="KW-0175">Coiled coil</keyword>
<dbReference type="AlphaFoldDB" id="A0A194VTJ5"/>
<dbReference type="GO" id="GO:0031122">
    <property type="term" value="P:cytoplasmic microtubule organization"/>
    <property type="evidence" value="ECO:0007669"/>
    <property type="project" value="TreeGrafter"/>
</dbReference>
<dbReference type="EMBL" id="CM003100">
    <property type="protein sequence ID" value="KUI67317.1"/>
    <property type="molecule type" value="Genomic_DNA"/>
</dbReference>
<feature type="coiled-coil region" evidence="4">
    <location>
        <begin position="372"/>
        <end position="406"/>
    </location>
</feature>
<feature type="coiled-coil region" evidence="4">
    <location>
        <begin position="591"/>
        <end position="618"/>
    </location>
</feature>
<name>A0A194VTJ5_CYTMA</name>
<gene>
    <name evidence="6" type="ORF">VM1G_03292</name>
</gene>
<protein>
    <submittedName>
        <fullName evidence="6">Girdin</fullName>
    </submittedName>
</protein>
<evidence type="ECO:0000256" key="4">
    <source>
        <dbReference type="SAM" id="Coils"/>
    </source>
</evidence>
<dbReference type="InterPro" id="IPR043936">
    <property type="entry name" value="HOOK_N"/>
</dbReference>
<reference evidence="6" key="1">
    <citation type="submission" date="2014-12" db="EMBL/GenBank/DDBJ databases">
        <title>Genome Sequence of Valsa Canker Pathogens Uncovers a Specific Adaption of Colonization on Woody Bark.</title>
        <authorList>
            <person name="Yin Z."/>
            <person name="Liu H."/>
            <person name="Gao X."/>
            <person name="Li Z."/>
            <person name="Song N."/>
            <person name="Ke X."/>
            <person name="Dai Q."/>
            <person name="Wu Y."/>
            <person name="Sun Y."/>
            <person name="Xu J.-R."/>
            <person name="Kang Z.K."/>
            <person name="Wang L."/>
            <person name="Huang L."/>
        </authorList>
    </citation>
    <scope>NUCLEOTIDE SEQUENCE [LARGE SCALE GENOMIC DNA]</scope>
    <source>
        <strain evidence="6">03-8</strain>
    </source>
</reference>
<feature type="coiled-coil region" evidence="4">
    <location>
        <begin position="527"/>
        <end position="561"/>
    </location>
</feature>
<keyword evidence="2" id="KW-0963">Cytoplasm</keyword>
<evidence type="ECO:0000256" key="3">
    <source>
        <dbReference type="ARBA" id="ARBA00023054"/>
    </source>
</evidence>
<dbReference type="GO" id="GO:0005737">
    <property type="term" value="C:cytoplasm"/>
    <property type="evidence" value="ECO:0007669"/>
    <property type="project" value="UniProtKB-SubCell"/>
</dbReference>
<evidence type="ECO:0000256" key="1">
    <source>
        <dbReference type="ARBA" id="ARBA00004496"/>
    </source>
</evidence>
<dbReference type="OrthoDB" id="49395at2759"/>
<evidence type="ECO:0000313" key="6">
    <source>
        <dbReference type="EMBL" id="KUI67317.1"/>
    </source>
</evidence>
<accession>A0A194VTJ5</accession>
<feature type="coiled-coil region" evidence="4">
    <location>
        <begin position="145"/>
        <end position="333"/>
    </location>
</feature>
<keyword evidence="7" id="KW-1185">Reference proteome</keyword>
<dbReference type="Gene3D" id="1.10.418.10">
    <property type="entry name" value="Calponin-like domain"/>
    <property type="match status" value="1"/>
</dbReference>
<feature type="domain" description="HOOK N-terminal" evidence="5">
    <location>
        <begin position="10"/>
        <end position="133"/>
    </location>
</feature>
<dbReference type="GO" id="GO:0030705">
    <property type="term" value="P:cytoskeleton-dependent intracellular transport"/>
    <property type="evidence" value="ECO:0007669"/>
    <property type="project" value="InterPro"/>
</dbReference>
<organism evidence="6 7">
    <name type="scientific">Cytospora mali</name>
    <name type="common">Apple Valsa canker fungus</name>
    <name type="synonym">Valsa mali</name>
    <dbReference type="NCBI Taxonomy" id="578113"/>
    <lineage>
        <taxon>Eukaryota</taxon>
        <taxon>Fungi</taxon>
        <taxon>Dikarya</taxon>
        <taxon>Ascomycota</taxon>
        <taxon>Pezizomycotina</taxon>
        <taxon>Sordariomycetes</taxon>
        <taxon>Sordariomycetidae</taxon>
        <taxon>Diaporthales</taxon>
        <taxon>Cytosporaceae</taxon>
        <taxon>Cytospora</taxon>
    </lineage>
</organism>
<dbReference type="CDD" id="cd22211">
    <property type="entry name" value="HkD_SF"/>
    <property type="match status" value="1"/>
</dbReference>
<feature type="coiled-coil region" evidence="4">
    <location>
        <begin position="440"/>
        <end position="497"/>
    </location>
</feature>